<feature type="signal peptide" evidence="4">
    <location>
        <begin position="1"/>
        <end position="19"/>
    </location>
</feature>
<dbReference type="InterPro" id="IPR008902">
    <property type="entry name" value="Rhamnosid_concanavalin"/>
</dbReference>
<dbReference type="Proteomes" id="UP001167831">
    <property type="component" value="Unassembled WGS sequence"/>
</dbReference>
<evidence type="ECO:0000313" key="9">
    <source>
        <dbReference type="EMBL" id="MDN0021594.1"/>
    </source>
</evidence>
<reference evidence="10" key="1">
    <citation type="submission" date="2023-06" db="EMBL/GenBank/DDBJ databases">
        <authorList>
            <person name="Zeman M."/>
            <person name="Kubasova T."/>
            <person name="Jahodarova E."/>
            <person name="Nykrynova M."/>
            <person name="Rychlik I."/>
        </authorList>
    </citation>
    <scope>NUCLEOTIDE SEQUENCE</scope>
    <source>
        <strain evidence="10">ET15</strain>
        <strain evidence="9">ET37</strain>
    </source>
</reference>
<feature type="domain" description="Alpha-L-rhamnosidase concanavalin-like" evidence="5">
    <location>
        <begin position="337"/>
        <end position="429"/>
    </location>
</feature>
<evidence type="ECO:0000259" key="8">
    <source>
        <dbReference type="Pfam" id="PF17390"/>
    </source>
</evidence>
<comment type="catalytic activity">
    <reaction evidence="1">
        <text>Hydrolysis of terminal non-reducing alpha-L-rhamnose residues in alpha-L-rhamnosides.</text>
        <dbReference type="EC" id="3.2.1.40"/>
    </reaction>
</comment>
<feature type="domain" description="Bacterial alpha-L-rhamnosidase N-terminal" evidence="6">
    <location>
        <begin position="168"/>
        <end position="326"/>
    </location>
</feature>
<dbReference type="Pfam" id="PF17390">
    <property type="entry name" value="Bac_rhamnosid_C"/>
    <property type="match status" value="1"/>
</dbReference>
<dbReference type="PANTHER" id="PTHR33307:SF6">
    <property type="entry name" value="ALPHA-RHAMNOSIDASE (EUROFUNG)-RELATED"/>
    <property type="match status" value="1"/>
</dbReference>
<dbReference type="Gene3D" id="2.60.40.10">
    <property type="entry name" value="Immunoglobulins"/>
    <property type="match status" value="1"/>
</dbReference>
<dbReference type="GO" id="GO:0030596">
    <property type="term" value="F:alpha-L-rhamnosidase activity"/>
    <property type="evidence" value="ECO:0007669"/>
    <property type="project" value="UniProtKB-EC"/>
</dbReference>
<dbReference type="Pfam" id="PF17389">
    <property type="entry name" value="Bac_rhamnosid6H"/>
    <property type="match status" value="1"/>
</dbReference>
<accession>A0AAW7JFN3</accession>
<evidence type="ECO:0000256" key="3">
    <source>
        <dbReference type="ARBA" id="ARBA00022801"/>
    </source>
</evidence>
<dbReference type="GO" id="GO:0005975">
    <property type="term" value="P:carbohydrate metabolic process"/>
    <property type="evidence" value="ECO:0007669"/>
    <property type="project" value="InterPro"/>
</dbReference>
<dbReference type="InterPro" id="IPR013783">
    <property type="entry name" value="Ig-like_fold"/>
</dbReference>
<dbReference type="PIRSF" id="PIRSF010631">
    <property type="entry name" value="A-rhamnsds"/>
    <property type="match status" value="1"/>
</dbReference>
<evidence type="ECO:0000313" key="12">
    <source>
        <dbReference type="Proteomes" id="UP001168478"/>
    </source>
</evidence>
<evidence type="ECO:0000256" key="2">
    <source>
        <dbReference type="ARBA" id="ARBA00012652"/>
    </source>
</evidence>
<dbReference type="Gene3D" id="2.60.420.10">
    <property type="entry name" value="Maltose phosphorylase, domain 3"/>
    <property type="match status" value="1"/>
</dbReference>
<dbReference type="AlphaFoldDB" id="A0AAW7JFN3"/>
<dbReference type="InterPro" id="IPR008928">
    <property type="entry name" value="6-hairpin_glycosidase_sf"/>
</dbReference>
<dbReference type="SUPFAM" id="SSF48208">
    <property type="entry name" value="Six-hairpin glycosidases"/>
    <property type="match status" value="1"/>
</dbReference>
<evidence type="ECO:0000259" key="5">
    <source>
        <dbReference type="Pfam" id="PF05592"/>
    </source>
</evidence>
<feature type="domain" description="Alpha-L-rhamnosidase six-hairpin glycosidase" evidence="7">
    <location>
        <begin position="436"/>
        <end position="769"/>
    </location>
</feature>
<evidence type="ECO:0000313" key="10">
    <source>
        <dbReference type="EMBL" id="MDN0024090.1"/>
    </source>
</evidence>
<reference evidence="10" key="2">
    <citation type="submission" date="2023-08" db="EMBL/GenBank/DDBJ databases">
        <title>Identification and characterization of horizontal gene transfer across gut microbiota members of farm animals based on homology search.</title>
        <authorList>
            <person name="Schwarzerova J."/>
            <person name="Nykrynova M."/>
            <person name="Jureckova K."/>
            <person name="Cejkova D."/>
            <person name="Rychlik I."/>
        </authorList>
    </citation>
    <scope>NUCLEOTIDE SEQUENCE</scope>
    <source>
        <strain evidence="10">ET15</strain>
        <strain evidence="9">ET37</strain>
    </source>
</reference>
<dbReference type="InterPro" id="IPR013737">
    <property type="entry name" value="Bac_rhamnosid_N"/>
</dbReference>
<dbReference type="Proteomes" id="UP001168478">
    <property type="component" value="Unassembled WGS sequence"/>
</dbReference>
<dbReference type="InterPro" id="IPR035398">
    <property type="entry name" value="Bac_rhamnosid_C"/>
</dbReference>
<dbReference type="Gene3D" id="2.60.120.260">
    <property type="entry name" value="Galactose-binding domain-like"/>
    <property type="match status" value="2"/>
</dbReference>
<protein>
    <recommendedName>
        <fullName evidence="2">alpha-L-rhamnosidase</fullName>
        <ecNumber evidence="2">3.2.1.40</ecNumber>
    </recommendedName>
</protein>
<dbReference type="Pfam" id="PF05592">
    <property type="entry name" value="Bac_rhamnosid"/>
    <property type="match status" value="1"/>
</dbReference>
<dbReference type="PANTHER" id="PTHR33307">
    <property type="entry name" value="ALPHA-RHAMNOSIDASE (EUROFUNG)"/>
    <property type="match status" value="1"/>
</dbReference>
<dbReference type="EMBL" id="JAUEIE010000001">
    <property type="protein sequence ID" value="MDN0021594.1"/>
    <property type="molecule type" value="Genomic_DNA"/>
</dbReference>
<evidence type="ECO:0000259" key="6">
    <source>
        <dbReference type="Pfam" id="PF08531"/>
    </source>
</evidence>
<dbReference type="EMBL" id="JAUEIF010000001">
    <property type="protein sequence ID" value="MDN0024090.1"/>
    <property type="molecule type" value="Genomic_DNA"/>
</dbReference>
<feature type="chain" id="PRO_5043712102" description="alpha-L-rhamnosidase" evidence="4">
    <location>
        <begin position="20"/>
        <end position="847"/>
    </location>
</feature>
<dbReference type="EC" id="3.2.1.40" evidence="2"/>
<evidence type="ECO:0000313" key="11">
    <source>
        <dbReference type="Proteomes" id="UP001167831"/>
    </source>
</evidence>
<dbReference type="InterPro" id="IPR035396">
    <property type="entry name" value="Bac_rhamnosid6H"/>
</dbReference>
<sequence>MSLRHILLCLSIVPLAFHAQGLRTGDLKCENLYDPLGIDKTAPHFSWKNYSPRNNARQTAWEIQVGTDSVKVSRGEADLWNSGKRRSAESVMVGYEGRKLRSGMLCFWRVRTWDERSKVSSWSDIHHFSVGLLTDKDFPGEYIGLDKSAGDVTAPILRKRFKLRGRHRVFIHVNSLGYHEVRVNGRKVGDAVLAPAVSQLDKRSHIVTYDITPYSREGDNEVEIWLGKGWYRENLFHAEYEGPLVKAVVMRQNGTGWQPVAVTDSSWEGTPSGYHDFGTWQALQFGGERVDARILHNRGRHWTKAHVVNVANKTVTPQMTEGNRIIDTLKPVSITAYDGGWLVDFGRDITGWLRLEMPDVPGDVTVRMEYGDWIDTTGVFTPQGEHDEYVTAGDGKDVFCNKFHHHAFRYVLVKNIRQPRAEDLTALQISGDYAETIRFKCSDDDINSIYQMISRTMRCLTFSGYMVDCPHLERMGYGGDGNSSTMTVQTLCDVAPVYYNWLTAWGDAMAADGDLPYVAPAGGGGGGPYWNSFIIKAPLRTYLNYGDRRMLVKLYGQMKRWLGFVGRHVKDGLLQPWADTDRRMWFLGDWLAPKGVDVGGDSQLLTGNCVLSDCLNSMSHIADILGEKSDAGLFAAQRDSLNRKIHARFYHPADSTYATGSPLDMSYPMLTGVVPDSLRSAVTARLLALSRGKYKSHIAAGLVGTYIFTQWAVGNGECQLMYDILKKRSYPGYLYMIDHGATTTWEYWSGERSHIHNCYNGVGIWFTQALGGIVPDMSRPGYRHVLISPQKPDGIDWVSVDKETPYGTIRVSWHGARLSVEIPVGVTATVVWQGRRHEDVGSGKWTF</sequence>
<gene>
    <name evidence="9" type="ORF">QVN81_00940</name>
    <name evidence="10" type="ORF">QVN84_00930</name>
</gene>
<dbReference type="Gene3D" id="1.50.10.10">
    <property type="match status" value="1"/>
</dbReference>
<feature type="domain" description="Alpha-L-rhamnosidase C-terminal" evidence="8">
    <location>
        <begin position="778"/>
        <end position="840"/>
    </location>
</feature>
<keyword evidence="3 10" id="KW-0378">Hydrolase</keyword>
<keyword evidence="4" id="KW-0732">Signal</keyword>
<evidence type="ECO:0000259" key="7">
    <source>
        <dbReference type="Pfam" id="PF17389"/>
    </source>
</evidence>
<organism evidence="10 12">
    <name type="scientific">Leyella lascolaii</name>
    <dbReference type="NCBI Taxonomy" id="1776379"/>
    <lineage>
        <taxon>Bacteria</taxon>
        <taxon>Pseudomonadati</taxon>
        <taxon>Bacteroidota</taxon>
        <taxon>Bacteroidia</taxon>
        <taxon>Bacteroidales</taxon>
        <taxon>Prevotellaceae</taxon>
        <taxon>Leyella</taxon>
    </lineage>
</organism>
<dbReference type="Pfam" id="PF25788">
    <property type="entry name" value="Ig_Rha78A_N"/>
    <property type="match status" value="1"/>
</dbReference>
<evidence type="ECO:0000256" key="4">
    <source>
        <dbReference type="SAM" id="SignalP"/>
    </source>
</evidence>
<comment type="caution">
    <text evidence="10">The sequence shown here is derived from an EMBL/GenBank/DDBJ whole genome shotgun (WGS) entry which is preliminary data.</text>
</comment>
<dbReference type="InterPro" id="IPR012341">
    <property type="entry name" value="6hp_glycosidase-like_sf"/>
</dbReference>
<name>A0AAW7JFN3_9BACT</name>
<keyword evidence="11" id="KW-1185">Reference proteome</keyword>
<dbReference type="Pfam" id="PF08531">
    <property type="entry name" value="Bac_rhamnosid_N"/>
    <property type="match status" value="1"/>
</dbReference>
<proteinExistence type="predicted"/>
<dbReference type="RefSeq" id="WP_289824412.1">
    <property type="nucleotide sequence ID" value="NZ_JAUEIE010000001.1"/>
</dbReference>
<dbReference type="InterPro" id="IPR016007">
    <property type="entry name" value="Alpha_rhamnosid"/>
</dbReference>
<evidence type="ECO:0000256" key="1">
    <source>
        <dbReference type="ARBA" id="ARBA00001445"/>
    </source>
</evidence>